<reference evidence="3 4" key="1">
    <citation type="submission" date="2016-11" db="EMBL/GenBank/DDBJ databases">
        <title>Draft Genome Assembly of Colletotrichum chlorophyti a pathogen of herbaceous plants.</title>
        <authorList>
            <person name="Gan P."/>
            <person name="Narusaka M."/>
            <person name="Tsushima A."/>
            <person name="Narusaka Y."/>
            <person name="Takano Y."/>
            <person name="Shirasu K."/>
        </authorList>
    </citation>
    <scope>NUCLEOTIDE SEQUENCE [LARGE SCALE GENOMIC DNA]</scope>
    <source>
        <strain evidence="3 4">NTL11</strain>
    </source>
</reference>
<dbReference type="InterPro" id="IPR040200">
    <property type="entry name" value="Mug57-like"/>
</dbReference>
<dbReference type="OrthoDB" id="5551751at2759"/>
<dbReference type="AlphaFoldDB" id="A0A1Q8REX8"/>
<evidence type="ECO:0000256" key="1">
    <source>
        <dbReference type="ARBA" id="ARBA00022729"/>
    </source>
</evidence>
<sequence length="206" mass="22886">VSSATAQLRSLPVERSGPYAPRIFRQKPFQAADPIGPAMPPSDPSDSRSPPAQDGVRLSDVMGRDRSINIFAGFTRDVESASRRLDDHTRNTTVLAPLNSAIDNLPRKPWEDPKEYQQIGEDAYEGDDGRDRAQRNIRRFVEAHMISVSPWPENGKAKAVGDDMDVWWETKGGTKFIQPGNIEVVSIASTVANGEVWIIKEVRNYA</sequence>
<dbReference type="InterPro" id="IPR036378">
    <property type="entry name" value="FAS1_dom_sf"/>
</dbReference>
<gene>
    <name evidence="3" type="ORF">CCHL11_08427</name>
</gene>
<protein>
    <submittedName>
        <fullName evidence="3">FAS1 domain-containing protein</fullName>
    </submittedName>
</protein>
<dbReference type="EMBL" id="MPGH01000209">
    <property type="protein sequence ID" value="OLN82906.1"/>
    <property type="molecule type" value="Genomic_DNA"/>
</dbReference>
<dbReference type="PANTHER" id="PTHR28156">
    <property type="entry name" value="FAS1 DOMAIN-CONTAINING PROTEIN YDR262W"/>
    <property type="match status" value="1"/>
</dbReference>
<feature type="region of interest" description="Disordered" evidence="2">
    <location>
        <begin position="1"/>
        <end position="61"/>
    </location>
</feature>
<feature type="non-terminal residue" evidence="3">
    <location>
        <position position="1"/>
    </location>
</feature>
<dbReference type="SUPFAM" id="SSF82153">
    <property type="entry name" value="FAS1 domain"/>
    <property type="match status" value="1"/>
</dbReference>
<evidence type="ECO:0000256" key="2">
    <source>
        <dbReference type="SAM" id="MobiDB-lite"/>
    </source>
</evidence>
<comment type="caution">
    <text evidence="3">The sequence shown here is derived from an EMBL/GenBank/DDBJ whole genome shotgun (WGS) entry which is preliminary data.</text>
</comment>
<proteinExistence type="predicted"/>
<evidence type="ECO:0000313" key="4">
    <source>
        <dbReference type="Proteomes" id="UP000186583"/>
    </source>
</evidence>
<dbReference type="PANTHER" id="PTHR28156:SF1">
    <property type="entry name" value="FAS1 DOMAIN-CONTAINING PROTEIN YDR262W"/>
    <property type="match status" value="1"/>
</dbReference>
<keyword evidence="4" id="KW-1185">Reference proteome</keyword>
<accession>A0A1Q8REX8</accession>
<name>A0A1Q8REX8_9PEZI</name>
<organism evidence="3 4">
    <name type="scientific">Colletotrichum chlorophyti</name>
    <dbReference type="NCBI Taxonomy" id="708187"/>
    <lineage>
        <taxon>Eukaryota</taxon>
        <taxon>Fungi</taxon>
        <taxon>Dikarya</taxon>
        <taxon>Ascomycota</taxon>
        <taxon>Pezizomycotina</taxon>
        <taxon>Sordariomycetes</taxon>
        <taxon>Hypocreomycetidae</taxon>
        <taxon>Glomerellales</taxon>
        <taxon>Glomerellaceae</taxon>
        <taxon>Colletotrichum</taxon>
    </lineage>
</organism>
<dbReference type="Proteomes" id="UP000186583">
    <property type="component" value="Unassembled WGS sequence"/>
</dbReference>
<keyword evidence="1" id="KW-0732">Signal</keyword>
<dbReference type="STRING" id="708187.A0A1Q8REX8"/>
<evidence type="ECO:0000313" key="3">
    <source>
        <dbReference type="EMBL" id="OLN82906.1"/>
    </source>
</evidence>